<proteinExistence type="predicted"/>
<evidence type="ECO:0000313" key="2">
    <source>
        <dbReference type="Proteomes" id="UP000054725"/>
    </source>
</evidence>
<comment type="caution">
    <text evidence="1">The sequence shown here is derived from an EMBL/GenBank/DDBJ whole genome shotgun (WGS) entry which is preliminary data.</text>
</comment>
<organism evidence="1 2">
    <name type="scientific">Legionella nautarum</name>
    <dbReference type="NCBI Taxonomy" id="45070"/>
    <lineage>
        <taxon>Bacteria</taxon>
        <taxon>Pseudomonadati</taxon>
        <taxon>Pseudomonadota</taxon>
        <taxon>Gammaproteobacteria</taxon>
        <taxon>Legionellales</taxon>
        <taxon>Legionellaceae</taxon>
        <taxon>Legionella</taxon>
    </lineage>
</organism>
<keyword evidence="2" id="KW-1185">Reference proteome</keyword>
<name>A0A0W0WU23_9GAMM</name>
<gene>
    <name evidence="1" type="ORF">Lnau_0803</name>
</gene>
<dbReference type="Proteomes" id="UP000054725">
    <property type="component" value="Unassembled WGS sequence"/>
</dbReference>
<accession>A0A0W0WU23</accession>
<dbReference type="PATRIC" id="fig|45070.6.peg.852"/>
<sequence length="104" mass="11125">MRLIGAFIIALLFFGSNSIFAEKILILAPPTSGGLNCRAIYDDAASPKSTTTIVASSQFHCANKGGLRVIHGIYGDEKQPQGVLLSCVGDTSERVLFACYFPKN</sequence>
<evidence type="ECO:0000313" key="1">
    <source>
        <dbReference type="EMBL" id="KTD35819.1"/>
    </source>
</evidence>
<dbReference type="STRING" id="45070.Lnau_0803"/>
<dbReference type="RefSeq" id="WP_058503862.1">
    <property type="nucleotide sequence ID" value="NZ_CAAAIF010000001.1"/>
</dbReference>
<reference evidence="1 2" key="1">
    <citation type="submission" date="2015-11" db="EMBL/GenBank/DDBJ databases">
        <title>Genomic analysis of 38 Legionella species identifies large and diverse effector repertoires.</title>
        <authorList>
            <person name="Burstein D."/>
            <person name="Amaro F."/>
            <person name="Zusman T."/>
            <person name="Lifshitz Z."/>
            <person name="Cohen O."/>
            <person name="Gilbert J.A."/>
            <person name="Pupko T."/>
            <person name="Shuman H.A."/>
            <person name="Segal G."/>
        </authorList>
    </citation>
    <scope>NUCLEOTIDE SEQUENCE [LARGE SCALE GENOMIC DNA]</scope>
    <source>
        <strain evidence="1 2">ATCC 49506</strain>
    </source>
</reference>
<dbReference type="EMBL" id="LNYO01000013">
    <property type="protein sequence ID" value="KTD35819.1"/>
    <property type="molecule type" value="Genomic_DNA"/>
</dbReference>
<protein>
    <submittedName>
        <fullName evidence="1">Uncharacterized protein</fullName>
    </submittedName>
</protein>
<dbReference type="OrthoDB" id="5657106at2"/>
<dbReference type="AlphaFoldDB" id="A0A0W0WU23"/>